<dbReference type="RefSeq" id="WP_249310775.1">
    <property type="nucleotide sequence ID" value="NZ_JACRSU010000001.1"/>
</dbReference>
<dbReference type="InterPro" id="IPR043765">
    <property type="entry name" value="DUF5711"/>
</dbReference>
<keyword evidence="2" id="KW-1185">Reference proteome</keyword>
<evidence type="ECO:0000313" key="1">
    <source>
        <dbReference type="EMBL" id="MBC8539571.1"/>
    </source>
</evidence>
<dbReference type="Pfam" id="PF18975">
    <property type="entry name" value="DUF5711"/>
    <property type="match status" value="1"/>
</dbReference>
<protein>
    <submittedName>
        <fullName evidence="1">Uncharacterized protein</fullName>
    </submittedName>
</protein>
<dbReference type="SUPFAM" id="SSF69322">
    <property type="entry name" value="Tricorn protease domain 2"/>
    <property type="match status" value="1"/>
</dbReference>
<gene>
    <name evidence="1" type="ORF">H8698_01095</name>
</gene>
<name>A0A926HY98_9FIRM</name>
<dbReference type="Proteomes" id="UP000611762">
    <property type="component" value="Unassembled WGS sequence"/>
</dbReference>
<dbReference type="AlphaFoldDB" id="A0A926HY98"/>
<evidence type="ECO:0000313" key="2">
    <source>
        <dbReference type="Proteomes" id="UP000611762"/>
    </source>
</evidence>
<proteinExistence type="predicted"/>
<dbReference type="EMBL" id="JACRSU010000001">
    <property type="protein sequence ID" value="MBC8539571.1"/>
    <property type="molecule type" value="Genomic_DNA"/>
</dbReference>
<accession>A0A926HY98</accession>
<sequence>MKHSIIKKIIIALLIVAGVLLILFVSREIAVRFFGYKPPAISESQQKKAKQVEVSLDAGENYKHVVTDQYIYFVNVDKVTVCDSSGKQKAEIAIVTSEPVVKSNGKYVIVGDVGGNNVYLLNGTDLKNTIVTKGALVDVSVNASGYCVLVTQGDMHKRDVTVYNTKGEEQFVWNSGSLFVLSASVADNNKNIIISTLDTQEGKMKSVLSFYNISAADPIATEEYENELIAAVEIRGTYVFCVGDSKACVYRVSGEKTAEIPYNGKTLITYKTSNANIVMAFSESALTGKRYDIESYNTAGKQIGTYELDYKIDYIDFAQDTIAISRGRLINTVDLSGREKKLIDPGIDIDSLSFIGGVSTAVGFTANGAYIFKIT</sequence>
<organism evidence="1 2">
    <name type="scientific">Congzhengia minquanensis</name>
    <dbReference type="NCBI Taxonomy" id="2763657"/>
    <lineage>
        <taxon>Bacteria</taxon>
        <taxon>Bacillati</taxon>
        <taxon>Bacillota</taxon>
        <taxon>Clostridia</taxon>
        <taxon>Eubacteriales</taxon>
        <taxon>Oscillospiraceae</taxon>
        <taxon>Congzhengia</taxon>
    </lineage>
</organism>
<comment type="caution">
    <text evidence="1">The sequence shown here is derived from an EMBL/GenBank/DDBJ whole genome shotgun (WGS) entry which is preliminary data.</text>
</comment>
<reference evidence="1" key="1">
    <citation type="submission" date="2020-08" db="EMBL/GenBank/DDBJ databases">
        <title>Genome public.</title>
        <authorList>
            <person name="Liu C."/>
            <person name="Sun Q."/>
        </authorList>
    </citation>
    <scope>NUCLEOTIDE SEQUENCE</scope>
    <source>
        <strain evidence="1">H8</strain>
    </source>
</reference>